<feature type="repeat" description="WD" evidence="3">
    <location>
        <begin position="897"/>
        <end position="938"/>
    </location>
</feature>
<evidence type="ECO:0000256" key="3">
    <source>
        <dbReference type="PROSITE-ProRule" id="PRU00221"/>
    </source>
</evidence>
<feature type="repeat" description="WD" evidence="3">
    <location>
        <begin position="682"/>
        <end position="723"/>
    </location>
</feature>
<keyword evidence="6" id="KW-1185">Reference proteome</keyword>
<feature type="repeat" description="WD" evidence="3">
    <location>
        <begin position="725"/>
        <end position="766"/>
    </location>
</feature>
<dbReference type="Gene3D" id="2.130.10.10">
    <property type="entry name" value="YVTN repeat-like/Quinoprotein amine dehydrogenase"/>
    <property type="match status" value="6"/>
</dbReference>
<keyword evidence="1 3" id="KW-0853">WD repeat</keyword>
<dbReference type="PANTHER" id="PTHR22847:SF637">
    <property type="entry name" value="WD REPEAT DOMAIN 5B"/>
    <property type="match status" value="1"/>
</dbReference>
<feature type="repeat" description="WD" evidence="3">
    <location>
        <begin position="1155"/>
        <end position="1196"/>
    </location>
</feature>
<reference evidence="6" key="2">
    <citation type="submission" date="2015-01" db="EMBL/GenBank/DDBJ databases">
        <title>Evolutionary Origins and Diversification of the Mycorrhizal Mutualists.</title>
        <authorList>
            <consortium name="DOE Joint Genome Institute"/>
            <consortium name="Mycorrhizal Genomics Consortium"/>
            <person name="Kohler A."/>
            <person name="Kuo A."/>
            <person name="Nagy L.G."/>
            <person name="Floudas D."/>
            <person name="Copeland A."/>
            <person name="Barry K.W."/>
            <person name="Cichocki N."/>
            <person name="Veneault-Fourrey C."/>
            <person name="LaButti K."/>
            <person name="Lindquist E.A."/>
            <person name="Lipzen A."/>
            <person name="Lundell T."/>
            <person name="Morin E."/>
            <person name="Murat C."/>
            <person name="Riley R."/>
            <person name="Ohm R."/>
            <person name="Sun H."/>
            <person name="Tunlid A."/>
            <person name="Henrissat B."/>
            <person name="Grigoriev I.V."/>
            <person name="Hibbett D.S."/>
            <person name="Martin F."/>
        </authorList>
    </citation>
    <scope>NUCLEOTIDE SEQUENCE [LARGE SCALE GENOMIC DNA]</scope>
    <source>
        <strain evidence="6">MAFF 305830</strain>
    </source>
</reference>
<evidence type="ECO:0000313" key="6">
    <source>
        <dbReference type="Proteomes" id="UP000054097"/>
    </source>
</evidence>
<dbReference type="InterPro" id="IPR027417">
    <property type="entry name" value="P-loop_NTPase"/>
</dbReference>
<dbReference type="STRING" id="933852.A0A0C2W161"/>
<feature type="repeat" description="WD" evidence="3">
    <location>
        <begin position="1026"/>
        <end position="1067"/>
    </location>
</feature>
<feature type="repeat" description="WD" evidence="3">
    <location>
        <begin position="768"/>
        <end position="809"/>
    </location>
</feature>
<feature type="repeat" description="WD" evidence="3">
    <location>
        <begin position="811"/>
        <end position="852"/>
    </location>
</feature>
<evidence type="ECO:0000313" key="5">
    <source>
        <dbReference type="EMBL" id="KIM20243.1"/>
    </source>
</evidence>
<evidence type="ECO:0000256" key="2">
    <source>
        <dbReference type="ARBA" id="ARBA00022737"/>
    </source>
</evidence>
<dbReference type="Pfam" id="PF24883">
    <property type="entry name" value="NPHP3_N"/>
    <property type="match status" value="1"/>
</dbReference>
<dbReference type="PROSITE" id="PS00678">
    <property type="entry name" value="WD_REPEATS_1"/>
    <property type="match status" value="12"/>
</dbReference>
<dbReference type="PANTHER" id="PTHR22847">
    <property type="entry name" value="WD40 REPEAT PROTEIN"/>
    <property type="match status" value="1"/>
</dbReference>
<sequence length="1325" mass="147304">MAEVVDKSYDILISNQDDTIIEKLRPLNLQYDSRVSECMEGTRQDIVSEIMDWTADTEAPNILWLKGYPGVGKSAIATTLVEKLRSIGRLGSSFFFKREIADAMTPRALCRKITYDLGRRYPAIRSHLVAALKANDDILSTSNVHHLFCQLIINPLTKSNDIPFKCLPVIIIDALDECRGFDGQRSYHRENLMQMLARWSHLPRRFKLMVTSRGESDICRLFQTTSHYLVEISTGQAVKPQSSSDIMAFLGHEFEKIADEYPNSLPSGWPGLDVIRRLTEMAGGLFVWVEVILKFIKQGDPHQRLGYILQGDVSGDLGTLYSSVLGISFPDPSDEELANFRAIMGTVILMKNPLPVSSLATLLSIQRSTMEYICNRLQSVMDCQDTLRVHHQSFVEFLLDQEACPNAFLIDRAIGHRNLTRACLQTMNSGLKFNTCGLKSSYIPNSEIHNLYSLVSHHISPHLLYSSYFWASHLKEAAFDKVVVSHLHRFMSEMFLFWLEVLSLTRGVNLASTMIRTLINWTRTCGQNIRMACDMERFVAAFANVILQSVPHIYLSALPLSPLTSIVREEYMKKLPRLLTIRHGGHVSWPAIIKVFTGHDDWITSVAFSPDNRLVVSGSWDNTVRIWDAETGELVTQPLEGHKDCVNSVAFSPDGRRVVSGSDDKTIRIWNIETGELIIEPFQGHESGISSVSFSPNGKRIVSGSWDKTVRIWDAEVGEIITRPLVGHKDGVNSVAFSLDGRRVVSGSNDQTVRIWDAETGHLVTKPLQGHKDIVTSVALSPNGRHLVSGSNDKTVQIWDTETGELVTPPLEGHEGGVTCVTFSSDGRRVVSGSNDRTIRIWDAETGQPVTRPLESHSDIVAFVAFSSDGRRIISGSWDKTVQVWNVETDELDTLTSDGHNDGVSSVAFSPDGRRIVSGSWDKTVRIWDTETGALVVEPLEGHRSSVTSVAFSPDGKRVASGSWDKTVRIWDIQMGQLVIQPLNGHKDYVTSVVFSPDSKSVVSGSHDKTIRIWDAETGELITYPLKGHEDYVTSVSFSPNGGRVASGSFDKTIRIWDTETGETVIQPLRGHKLGINLVAFSPDGRRVLSGSRDKTVRLWDAESGGLVAESSQWHECSLISVMFWPSGRCIVSGLNGKTVLIRDAETHEPVAQSLVGHEANVTSLALSPDGRSVVSGSWDNTVRVWDVETGDSRRNLPTHVSSSPDIDILSPNSPVLQIESNLEPNSMQEDGSTPLTTSSAYPHKATVIPSKSVSSIVENFHIEPDGWILGPQSELLLWVPPTLRVGLYRSRNKLIIGRCIKTWIDFDLFVHGNEWARCEEPRDD</sequence>
<protein>
    <recommendedName>
        <fullName evidence="4">Nephrocystin 3-like N-terminal domain-containing protein</fullName>
    </recommendedName>
</protein>
<organism evidence="5 6">
    <name type="scientific">Serendipita vermifera MAFF 305830</name>
    <dbReference type="NCBI Taxonomy" id="933852"/>
    <lineage>
        <taxon>Eukaryota</taxon>
        <taxon>Fungi</taxon>
        <taxon>Dikarya</taxon>
        <taxon>Basidiomycota</taxon>
        <taxon>Agaricomycotina</taxon>
        <taxon>Agaricomycetes</taxon>
        <taxon>Sebacinales</taxon>
        <taxon>Serendipitaceae</taxon>
        <taxon>Serendipita</taxon>
    </lineage>
</organism>
<feature type="repeat" description="WD" evidence="3">
    <location>
        <begin position="983"/>
        <end position="1024"/>
    </location>
</feature>
<dbReference type="GO" id="GO:1990234">
    <property type="term" value="C:transferase complex"/>
    <property type="evidence" value="ECO:0007669"/>
    <property type="project" value="UniProtKB-ARBA"/>
</dbReference>
<accession>A0A0C2W161</accession>
<evidence type="ECO:0000259" key="4">
    <source>
        <dbReference type="Pfam" id="PF24883"/>
    </source>
</evidence>
<dbReference type="InterPro" id="IPR020472">
    <property type="entry name" value="WD40_PAC1"/>
</dbReference>
<dbReference type="EMBL" id="KN824457">
    <property type="protein sequence ID" value="KIM20243.1"/>
    <property type="molecule type" value="Genomic_DNA"/>
</dbReference>
<dbReference type="InterPro" id="IPR001680">
    <property type="entry name" value="WD40_rpt"/>
</dbReference>
<proteinExistence type="predicted"/>
<name>A0A0C2W161_SERVB</name>
<dbReference type="SMART" id="SM00320">
    <property type="entry name" value="WD40"/>
    <property type="match status" value="14"/>
</dbReference>
<dbReference type="Pfam" id="PF00400">
    <property type="entry name" value="WD40"/>
    <property type="match status" value="13"/>
</dbReference>
<dbReference type="OrthoDB" id="538223at2759"/>
<dbReference type="CDD" id="cd00200">
    <property type="entry name" value="WD40"/>
    <property type="match status" value="2"/>
</dbReference>
<dbReference type="InterPro" id="IPR011047">
    <property type="entry name" value="Quinoprotein_ADH-like_sf"/>
</dbReference>
<feature type="repeat" description="WD" evidence="3">
    <location>
        <begin position="639"/>
        <end position="680"/>
    </location>
</feature>
<dbReference type="PRINTS" id="PR00320">
    <property type="entry name" value="GPROTEINBRPT"/>
</dbReference>
<dbReference type="InterPro" id="IPR019775">
    <property type="entry name" value="WD40_repeat_CS"/>
</dbReference>
<feature type="repeat" description="WD" evidence="3">
    <location>
        <begin position="596"/>
        <end position="637"/>
    </location>
</feature>
<dbReference type="SMART" id="SM00564">
    <property type="entry name" value="PQQ"/>
    <property type="match status" value="10"/>
</dbReference>
<reference evidence="5 6" key="1">
    <citation type="submission" date="2014-04" db="EMBL/GenBank/DDBJ databases">
        <authorList>
            <consortium name="DOE Joint Genome Institute"/>
            <person name="Kuo A."/>
            <person name="Zuccaro A."/>
            <person name="Kohler A."/>
            <person name="Nagy L.G."/>
            <person name="Floudas D."/>
            <person name="Copeland A."/>
            <person name="Barry K.W."/>
            <person name="Cichocki N."/>
            <person name="Veneault-Fourrey C."/>
            <person name="LaButti K."/>
            <person name="Lindquist E.A."/>
            <person name="Lipzen A."/>
            <person name="Lundell T."/>
            <person name="Morin E."/>
            <person name="Murat C."/>
            <person name="Sun H."/>
            <person name="Tunlid A."/>
            <person name="Henrissat B."/>
            <person name="Grigoriev I.V."/>
            <person name="Hibbett D.S."/>
            <person name="Martin F."/>
            <person name="Nordberg H.P."/>
            <person name="Cantor M.N."/>
            <person name="Hua S.X."/>
        </authorList>
    </citation>
    <scope>NUCLEOTIDE SEQUENCE [LARGE SCALE GENOMIC DNA]</scope>
    <source>
        <strain evidence="5 6">MAFF 305830</strain>
    </source>
</reference>
<feature type="repeat" description="WD" evidence="3">
    <location>
        <begin position="940"/>
        <end position="981"/>
    </location>
</feature>
<dbReference type="PROSITE" id="PS50294">
    <property type="entry name" value="WD_REPEATS_REGION"/>
    <property type="match status" value="13"/>
</dbReference>
<dbReference type="InterPro" id="IPR015943">
    <property type="entry name" value="WD40/YVTN_repeat-like_dom_sf"/>
</dbReference>
<feature type="repeat" description="WD" evidence="3">
    <location>
        <begin position="1069"/>
        <end position="1110"/>
    </location>
</feature>
<feature type="repeat" description="WD" evidence="3">
    <location>
        <begin position="854"/>
        <end position="895"/>
    </location>
</feature>
<dbReference type="SUPFAM" id="SSF50978">
    <property type="entry name" value="WD40 repeat-like"/>
    <property type="match status" value="1"/>
</dbReference>
<dbReference type="SUPFAM" id="SSF52540">
    <property type="entry name" value="P-loop containing nucleoside triphosphate hydrolases"/>
    <property type="match status" value="1"/>
</dbReference>
<keyword evidence="2" id="KW-0677">Repeat</keyword>
<dbReference type="Gene3D" id="3.40.50.300">
    <property type="entry name" value="P-loop containing nucleotide triphosphate hydrolases"/>
    <property type="match status" value="1"/>
</dbReference>
<feature type="domain" description="Nephrocystin 3-like N-terminal" evidence="4">
    <location>
        <begin position="48"/>
        <end position="213"/>
    </location>
</feature>
<dbReference type="InterPro" id="IPR018391">
    <property type="entry name" value="PQQ_b-propeller_rpt"/>
</dbReference>
<dbReference type="InterPro" id="IPR036322">
    <property type="entry name" value="WD40_repeat_dom_sf"/>
</dbReference>
<dbReference type="PROSITE" id="PS50082">
    <property type="entry name" value="WD_REPEATS_2"/>
    <property type="match status" value="13"/>
</dbReference>
<dbReference type="Proteomes" id="UP000054097">
    <property type="component" value="Unassembled WGS sequence"/>
</dbReference>
<dbReference type="HOGENOM" id="CLU_000288_6_3_1"/>
<gene>
    <name evidence="5" type="ORF">M408DRAFT_308850</name>
</gene>
<evidence type="ECO:0000256" key="1">
    <source>
        <dbReference type="ARBA" id="ARBA00022574"/>
    </source>
</evidence>
<dbReference type="GO" id="GO:0005634">
    <property type="term" value="C:nucleus"/>
    <property type="evidence" value="ECO:0007669"/>
    <property type="project" value="TreeGrafter"/>
</dbReference>
<dbReference type="SUPFAM" id="SSF50998">
    <property type="entry name" value="Quinoprotein alcohol dehydrogenase-like"/>
    <property type="match status" value="1"/>
</dbReference>
<dbReference type="InterPro" id="IPR056884">
    <property type="entry name" value="NPHP3-like_N"/>
</dbReference>